<dbReference type="NCBIfam" id="TIGR02619">
    <property type="entry name" value="putative CRISPR-associated protein, APE2256 family"/>
    <property type="match status" value="1"/>
</dbReference>
<reference evidence="2 3" key="1">
    <citation type="submission" date="2014-10" db="EMBL/GenBank/DDBJ databases">
        <title>Draft genome of anammox bacterium scalindua brodae, obtained using differential coverage binning of sequence data from two enrichment reactors.</title>
        <authorList>
            <person name="Speth D.R."/>
            <person name="Russ L."/>
            <person name="Kartal B."/>
            <person name="Op den Camp H.J."/>
            <person name="Dutilh B.E."/>
            <person name="Jetten M.S."/>
        </authorList>
    </citation>
    <scope>NUCLEOTIDE SEQUENCE [LARGE SCALE GENOMIC DNA]</scope>
    <source>
        <strain evidence="2">RU1</strain>
    </source>
</reference>
<accession>A0A0B0EPD0</accession>
<dbReference type="Gene3D" id="3.40.50.10770">
    <property type="entry name" value="Hypothetical protein VC1899 like domain (Restriction endonuclease-like)"/>
    <property type="match status" value="1"/>
</dbReference>
<dbReference type="AlphaFoldDB" id="A0A0B0EPD0"/>
<comment type="caution">
    <text evidence="2">The sequence shown here is derived from an EMBL/GenBank/DDBJ whole genome shotgun (WGS) entry which is preliminary data.</text>
</comment>
<feature type="domain" description="CRISPR system ring nuclease SSO1393-like" evidence="1">
    <location>
        <begin position="80"/>
        <end position="215"/>
    </location>
</feature>
<evidence type="ECO:0000313" key="2">
    <source>
        <dbReference type="EMBL" id="KHE92480.1"/>
    </source>
</evidence>
<evidence type="ECO:0000259" key="1">
    <source>
        <dbReference type="Pfam" id="PF09651"/>
    </source>
</evidence>
<name>A0A0B0EPD0_9BACT</name>
<gene>
    <name evidence="2" type="ORF">SCABRO_01775</name>
</gene>
<dbReference type="Pfam" id="PF09651">
    <property type="entry name" value="Cas_APE2256"/>
    <property type="match status" value="1"/>
</dbReference>
<dbReference type="InterPro" id="IPR013442">
    <property type="entry name" value="SSO1393-like"/>
</dbReference>
<dbReference type="EMBL" id="JRYO01000126">
    <property type="protein sequence ID" value="KHE92480.1"/>
    <property type="molecule type" value="Genomic_DNA"/>
</dbReference>
<evidence type="ECO:0000313" key="3">
    <source>
        <dbReference type="Proteomes" id="UP000030652"/>
    </source>
</evidence>
<dbReference type="eggNOG" id="COG4006">
    <property type="taxonomic scope" value="Bacteria"/>
</dbReference>
<dbReference type="Proteomes" id="UP000030652">
    <property type="component" value="Unassembled WGS sequence"/>
</dbReference>
<protein>
    <submittedName>
        <fullName evidence="2">CRISPR-associated protein</fullName>
    </submittedName>
</protein>
<organism evidence="2 3">
    <name type="scientific">Candidatus Scalindua brodae</name>
    <dbReference type="NCBI Taxonomy" id="237368"/>
    <lineage>
        <taxon>Bacteria</taxon>
        <taxon>Pseudomonadati</taxon>
        <taxon>Planctomycetota</taxon>
        <taxon>Candidatus Brocadiia</taxon>
        <taxon>Candidatus Brocadiales</taxon>
        <taxon>Candidatus Scalinduaceae</taxon>
        <taxon>Candidatus Scalindua</taxon>
    </lineage>
</organism>
<sequence length="249" mass="28492">MSKLIITMCGTSAIFECLHNWKKRVGGKMWRDREELVGALKQEQEDDKDAEYKYLKERVIETLQPWLKRYDPENGKYLENLSAELASLLAMERDKEIGPIVQGDKVVLCHSDTIEGRLCAEANKEVINGQLKEWDVGIEQIDDLKIAEAEKFVKSGLKNLRDKINKLKESKPKRKIFLNITGGYKGTIPMLSRLAIDDKNIPLVYLFENNREIIRMVIGGDDPAVYTTNPATGKTEKSSLGYWNLRNDE</sequence>
<proteinExistence type="predicted"/>